<evidence type="ECO:0000313" key="2">
    <source>
        <dbReference type="EMBL" id="CAD0100886.1"/>
    </source>
</evidence>
<protein>
    <submittedName>
        <fullName evidence="2">Uncharacterized protein</fullName>
    </submittedName>
</protein>
<gene>
    <name evidence="2" type="ORF">AWRI4233_LOCUS9711</name>
</gene>
<feature type="compositionally biased region" description="Polar residues" evidence="1">
    <location>
        <begin position="1"/>
        <end position="19"/>
    </location>
</feature>
<dbReference type="EMBL" id="CAIJEO010000013">
    <property type="protein sequence ID" value="CAD0100886.1"/>
    <property type="molecule type" value="Genomic_DNA"/>
</dbReference>
<dbReference type="AlphaFoldDB" id="A0A9N8K921"/>
<name>A0A9N8K921_9PEZI</name>
<comment type="caution">
    <text evidence="2">The sequence shown here is derived from an EMBL/GenBank/DDBJ whole genome shotgun (WGS) entry which is preliminary data.</text>
</comment>
<dbReference type="OrthoDB" id="10372273at2759"/>
<dbReference type="Proteomes" id="UP000714618">
    <property type="component" value="Unassembled WGS sequence"/>
</dbReference>
<evidence type="ECO:0000313" key="3">
    <source>
        <dbReference type="Proteomes" id="UP000714618"/>
    </source>
</evidence>
<organism evidence="2 3">
    <name type="scientific">Aureobasidium mustum</name>
    <dbReference type="NCBI Taxonomy" id="2773714"/>
    <lineage>
        <taxon>Eukaryota</taxon>
        <taxon>Fungi</taxon>
        <taxon>Dikarya</taxon>
        <taxon>Ascomycota</taxon>
        <taxon>Pezizomycotina</taxon>
        <taxon>Dothideomycetes</taxon>
        <taxon>Dothideomycetidae</taxon>
        <taxon>Dothideales</taxon>
        <taxon>Saccotheciaceae</taxon>
        <taxon>Aureobasidium</taxon>
    </lineage>
</organism>
<accession>A0A9N8K921</accession>
<feature type="region of interest" description="Disordered" evidence="1">
    <location>
        <begin position="1"/>
        <end position="64"/>
    </location>
</feature>
<feature type="compositionally biased region" description="Basic residues" evidence="1">
    <location>
        <begin position="54"/>
        <end position="64"/>
    </location>
</feature>
<evidence type="ECO:0000256" key="1">
    <source>
        <dbReference type="SAM" id="MobiDB-lite"/>
    </source>
</evidence>
<sequence length="64" mass="7012">MAAQITPNNEAQSPSSPKLVQQHARPSIDEAAEDRENGNEEAWSDDDGDEEGPKRKRPRPLSAS</sequence>
<keyword evidence="3" id="KW-1185">Reference proteome</keyword>
<proteinExistence type="predicted"/>
<reference evidence="2" key="1">
    <citation type="submission" date="2020-06" db="EMBL/GenBank/DDBJ databases">
        <authorList>
            <person name="Onetto C."/>
        </authorList>
    </citation>
    <scope>NUCLEOTIDE SEQUENCE</scope>
</reference>